<dbReference type="OrthoDB" id="425619at2759"/>
<reference evidence="2 3" key="1">
    <citation type="submission" date="2020-02" db="EMBL/GenBank/DDBJ databases">
        <authorList>
            <person name="Ferguson B K."/>
        </authorList>
    </citation>
    <scope>NUCLEOTIDE SEQUENCE [LARGE SCALE GENOMIC DNA]</scope>
</reference>
<dbReference type="AlphaFoldDB" id="A0A6H5J6C1"/>
<protein>
    <recommendedName>
        <fullName evidence="4">Integrase catalytic domain-containing protein</fullName>
    </recommendedName>
</protein>
<dbReference type="Proteomes" id="UP000479190">
    <property type="component" value="Unassembled WGS sequence"/>
</dbReference>
<sequence>MNPTERANRTIKTMIASYVGANHRDWDKHLHELRHAMNTAVQSSTRVYRPRSSTTVDIRVPEDRVCVLAILAAHQASPYLATTPPIGPSRSRPRPTDGTRGEQRSAWPRRRGGPPVRSRTSCSKQDETVNRPS</sequence>
<name>A0A6H5J6C1_9HYME</name>
<accession>A0A6H5J6C1</accession>
<dbReference type="GO" id="GO:0003676">
    <property type="term" value="F:nucleic acid binding"/>
    <property type="evidence" value="ECO:0007669"/>
    <property type="project" value="InterPro"/>
</dbReference>
<gene>
    <name evidence="2" type="ORF">TBRA_LOCUS16884</name>
</gene>
<dbReference type="InterPro" id="IPR012337">
    <property type="entry name" value="RNaseH-like_sf"/>
</dbReference>
<feature type="compositionally biased region" description="Basic and acidic residues" evidence="1">
    <location>
        <begin position="124"/>
        <end position="133"/>
    </location>
</feature>
<feature type="compositionally biased region" description="Basic and acidic residues" evidence="1">
    <location>
        <begin position="94"/>
        <end position="103"/>
    </location>
</feature>
<proteinExistence type="predicted"/>
<evidence type="ECO:0000313" key="2">
    <source>
        <dbReference type="EMBL" id="CAB0045368.1"/>
    </source>
</evidence>
<feature type="region of interest" description="Disordered" evidence="1">
    <location>
        <begin position="77"/>
        <end position="133"/>
    </location>
</feature>
<keyword evidence="3" id="KW-1185">Reference proteome</keyword>
<evidence type="ECO:0008006" key="4">
    <source>
        <dbReference type="Google" id="ProtNLM"/>
    </source>
</evidence>
<evidence type="ECO:0000313" key="3">
    <source>
        <dbReference type="Proteomes" id="UP000479190"/>
    </source>
</evidence>
<feature type="non-terminal residue" evidence="2">
    <location>
        <position position="133"/>
    </location>
</feature>
<dbReference type="Gene3D" id="3.30.420.10">
    <property type="entry name" value="Ribonuclease H-like superfamily/Ribonuclease H"/>
    <property type="match status" value="1"/>
</dbReference>
<dbReference type="SUPFAM" id="SSF53098">
    <property type="entry name" value="Ribonuclease H-like"/>
    <property type="match status" value="1"/>
</dbReference>
<dbReference type="EMBL" id="CADCXV010001563">
    <property type="protein sequence ID" value="CAB0045368.1"/>
    <property type="molecule type" value="Genomic_DNA"/>
</dbReference>
<dbReference type="InterPro" id="IPR036397">
    <property type="entry name" value="RNaseH_sf"/>
</dbReference>
<organism evidence="2 3">
    <name type="scientific">Trichogramma brassicae</name>
    <dbReference type="NCBI Taxonomy" id="86971"/>
    <lineage>
        <taxon>Eukaryota</taxon>
        <taxon>Metazoa</taxon>
        <taxon>Ecdysozoa</taxon>
        <taxon>Arthropoda</taxon>
        <taxon>Hexapoda</taxon>
        <taxon>Insecta</taxon>
        <taxon>Pterygota</taxon>
        <taxon>Neoptera</taxon>
        <taxon>Endopterygota</taxon>
        <taxon>Hymenoptera</taxon>
        <taxon>Apocrita</taxon>
        <taxon>Proctotrupomorpha</taxon>
        <taxon>Chalcidoidea</taxon>
        <taxon>Trichogrammatidae</taxon>
        <taxon>Trichogramma</taxon>
    </lineage>
</organism>
<evidence type="ECO:0000256" key="1">
    <source>
        <dbReference type="SAM" id="MobiDB-lite"/>
    </source>
</evidence>